<evidence type="ECO:0000256" key="4">
    <source>
        <dbReference type="ARBA" id="ARBA00022692"/>
    </source>
</evidence>
<keyword evidence="6 7" id="KW-0998">Cell outer membrane</keyword>
<dbReference type="NCBIfam" id="TIGR04056">
    <property type="entry name" value="OMP_RagA_SusC"/>
    <property type="match status" value="1"/>
</dbReference>
<reference evidence="9" key="1">
    <citation type="submission" date="2023-06" db="EMBL/GenBank/DDBJ databases">
        <title>Genomic of Agaribacillus aureum.</title>
        <authorList>
            <person name="Wang G."/>
        </authorList>
    </citation>
    <scope>NUCLEOTIDE SEQUENCE</scope>
    <source>
        <strain evidence="9">BMA12</strain>
    </source>
</reference>
<keyword evidence="5 7" id="KW-0472">Membrane</keyword>
<dbReference type="SUPFAM" id="SSF56935">
    <property type="entry name" value="Porins"/>
    <property type="match status" value="1"/>
</dbReference>
<evidence type="ECO:0000313" key="9">
    <source>
        <dbReference type="EMBL" id="MDN5211384.1"/>
    </source>
</evidence>
<evidence type="ECO:0000256" key="5">
    <source>
        <dbReference type="ARBA" id="ARBA00023136"/>
    </source>
</evidence>
<dbReference type="InterPro" id="IPR037066">
    <property type="entry name" value="Plug_dom_sf"/>
</dbReference>
<dbReference type="PROSITE" id="PS52016">
    <property type="entry name" value="TONB_DEPENDENT_REC_3"/>
    <property type="match status" value="1"/>
</dbReference>
<evidence type="ECO:0000256" key="3">
    <source>
        <dbReference type="ARBA" id="ARBA00022452"/>
    </source>
</evidence>
<dbReference type="InterPro" id="IPR012910">
    <property type="entry name" value="Plug_dom"/>
</dbReference>
<evidence type="ECO:0000256" key="1">
    <source>
        <dbReference type="ARBA" id="ARBA00004571"/>
    </source>
</evidence>
<dbReference type="NCBIfam" id="TIGR04057">
    <property type="entry name" value="SusC_RagA_signa"/>
    <property type="match status" value="1"/>
</dbReference>
<proteinExistence type="inferred from homology"/>
<dbReference type="RefSeq" id="WP_346756718.1">
    <property type="nucleotide sequence ID" value="NZ_JAUJEB010000001.1"/>
</dbReference>
<evidence type="ECO:0000256" key="7">
    <source>
        <dbReference type="PROSITE-ProRule" id="PRU01360"/>
    </source>
</evidence>
<feature type="domain" description="TonB-dependent receptor plug" evidence="8">
    <location>
        <begin position="231"/>
        <end position="354"/>
    </location>
</feature>
<comment type="subcellular location">
    <subcellularLocation>
        <location evidence="1 7">Cell outer membrane</location>
        <topology evidence="1 7">Multi-pass membrane protein</topology>
    </subcellularLocation>
</comment>
<evidence type="ECO:0000259" key="8">
    <source>
        <dbReference type="Pfam" id="PF07715"/>
    </source>
</evidence>
<comment type="similarity">
    <text evidence="7">Belongs to the TonB-dependent receptor family.</text>
</comment>
<dbReference type="EMBL" id="JAUJEB010000001">
    <property type="protein sequence ID" value="MDN5211384.1"/>
    <property type="molecule type" value="Genomic_DNA"/>
</dbReference>
<dbReference type="InterPro" id="IPR008969">
    <property type="entry name" value="CarboxyPept-like_regulatory"/>
</dbReference>
<gene>
    <name evidence="9" type="ORF">QQ020_04960</name>
</gene>
<comment type="caution">
    <text evidence="9">The sequence shown here is derived from an EMBL/GenBank/DDBJ whole genome shotgun (WGS) entry which is preliminary data.</text>
</comment>
<evidence type="ECO:0000256" key="6">
    <source>
        <dbReference type="ARBA" id="ARBA00023237"/>
    </source>
</evidence>
<dbReference type="InterPro" id="IPR039426">
    <property type="entry name" value="TonB-dep_rcpt-like"/>
</dbReference>
<dbReference type="InterPro" id="IPR023996">
    <property type="entry name" value="TonB-dep_OMP_SusC/RagA"/>
</dbReference>
<keyword evidence="10" id="KW-1185">Reference proteome</keyword>
<dbReference type="Gene3D" id="2.40.170.20">
    <property type="entry name" value="TonB-dependent receptor, beta-barrel domain"/>
    <property type="match status" value="1"/>
</dbReference>
<keyword evidence="3 7" id="KW-1134">Transmembrane beta strand</keyword>
<keyword evidence="4 7" id="KW-0812">Transmembrane</keyword>
<dbReference type="InterPro" id="IPR023997">
    <property type="entry name" value="TonB-dep_OMP_SusC/RagA_CS"/>
</dbReference>
<accession>A0ABT8L0V2</accession>
<dbReference type="Proteomes" id="UP001172083">
    <property type="component" value="Unassembled WGS sequence"/>
</dbReference>
<dbReference type="Gene3D" id="2.60.40.1120">
    <property type="entry name" value="Carboxypeptidase-like, regulatory domain"/>
    <property type="match status" value="1"/>
</dbReference>
<organism evidence="9 10">
    <name type="scientific">Agaribacillus aureus</name>
    <dbReference type="NCBI Taxonomy" id="3051825"/>
    <lineage>
        <taxon>Bacteria</taxon>
        <taxon>Pseudomonadati</taxon>
        <taxon>Bacteroidota</taxon>
        <taxon>Cytophagia</taxon>
        <taxon>Cytophagales</taxon>
        <taxon>Splendidivirgaceae</taxon>
        <taxon>Agaribacillus</taxon>
    </lineage>
</organism>
<protein>
    <submittedName>
        <fullName evidence="9">SusC/RagA family TonB-linked outer membrane protein</fullName>
    </submittedName>
</protein>
<keyword evidence="2 7" id="KW-0813">Transport</keyword>
<dbReference type="Pfam" id="PF13715">
    <property type="entry name" value="CarbopepD_reg_2"/>
    <property type="match status" value="1"/>
</dbReference>
<dbReference type="SUPFAM" id="SSF49464">
    <property type="entry name" value="Carboxypeptidase regulatory domain-like"/>
    <property type="match status" value="1"/>
</dbReference>
<evidence type="ECO:0000313" key="10">
    <source>
        <dbReference type="Proteomes" id="UP001172083"/>
    </source>
</evidence>
<sequence length="1196" mass="131424">MKLSLPRQVLFMAKITLYGVFLQALLCSVLLAETGKAQKVKLKDVYLSIDLDNVQMQHALVEIGKKTNFNFLYDENLILDRGSISVTSENKSLLELLKTISKNKDLKFKRINENIYISERGIFQPEVKEVEEELLVFDRDITGTVTDENSAGLPGVNVLVKGKVVGTITDSDGKYRLSIPDDATTLVFSYVGYFNEEVEINGRSVIDIQLVPDVSTLSEVVVTALGIEKDKKSLGYSVGEVAGDDVSQAKEVNFMNNLQGKVAGVNITRPASGPGGSTRVIIRGSSSITGTNQPLYVVDGVPIDNSNLGASGAWGGRDYGDGISNLNSDDIESVSVLKGPSGSALYGERGANGVILITTKTGKGKGKMEVTLNSSVSFGRASVLPEFQNTYGQGLNGQFTHVRQADGTVVANDGIATGTPQGFPAPTGGAPEGPPSWGPRMEGQPYIDVFGNQRTFSAQPDNYEDFFETEKIISNTVSLAGSNDQFNYVFSGSYLSNEGLLPTNELDRYTANIRVGAKLFEKLSADVKINYIRQESVNRPNLTDEQQNVAYALRYIPRDVPLSTIQKFETDEDDLIALAQTFSGGQLQTGVERHWSSGTFTGNPYWSVNKVRNEDTRDRTLGLVKLTYDITDWLQLTGRVGTDFTTEQRLEYQDLGTRVGPNGNISERVYRIRETNADYLLSAQKQINSDFFISASFGGNVRLNTIRQAGYNGSNFSIPNFPVISNAANDAEIFSFEKTKITSLYGFGQFAYKDFLFLDWTARNDWSSYLEDGFNSFFYPSVSLSAVISEMIELPTIFNFAKLRGSWAQAGSSGRPYQTRGTYSLGIPLQGQLTATFSNTVPFRELQNELTTAFEIGADVQLLNNRLGVDFTYYSQYTENQIIGLTLPWSTGFSAQRANVGRIDNKGIEFLLTGTPVQSASGFTWNVTFNYTRNRSELVELTDDVDRLNTGNADRNLNTFTDVGEPFGQIIARTSYLKDAQGNRLINPATGLPIKSNDDETIGNAVPDWLGGLRNQFSYKGLDLSIFLDIKQGGQIYSQSNMYMTLYGTGEWTEANREGGFVAEGMVAQEQADGTWTSTGQPNTTAVTAQEYWLNAAPGSTTAVAEEFLYDGSYIAIREIVLGYTLPEQLLANLPFKYVRIALTGRNLGYLEKHTPGFAPDAFIFNRETVGNAAIAMESLSFPTSRIIGFNLNLKF</sequence>
<dbReference type="Pfam" id="PF07715">
    <property type="entry name" value="Plug"/>
    <property type="match status" value="1"/>
</dbReference>
<dbReference type="Gene3D" id="2.170.130.10">
    <property type="entry name" value="TonB-dependent receptor, plug domain"/>
    <property type="match status" value="1"/>
</dbReference>
<evidence type="ECO:0000256" key="2">
    <source>
        <dbReference type="ARBA" id="ARBA00022448"/>
    </source>
</evidence>
<name>A0ABT8L0V2_9BACT</name>
<dbReference type="InterPro" id="IPR036942">
    <property type="entry name" value="Beta-barrel_TonB_sf"/>
</dbReference>